<feature type="non-terminal residue" evidence="2">
    <location>
        <position position="112"/>
    </location>
</feature>
<evidence type="ECO:0000313" key="3">
    <source>
        <dbReference type="Proteomes" id="UP001215180"/>
    </source>
</evidence>
<dbReference type="Pfam" id="PF13708">
    <property type="entry name" value="DUF4942"/>
    <property type="match status" value="1"/>
</dbReference>
<dbReference type="InterPro" id="IPR031339">
    <property type="entry name" value="DUF4942"/>
</dbReference>
<evidence type="ECO:0000259" key="1">
    <source>
        <dbReference type="Pfam" id="PF13708"/>
    </source>
</evidence>
<gene>
    <name evidence="2" type="ORF">P3S46_05165</name>
</gene>
<evidence type="ECO:0000313" key="2">
    <source>
        <dbReference type="EMBL" id="MDF3636602.1"/>
    </source>
</evidence>
<name>A0AAW6NKK6_ENTCL</name>
<comment type="caution">
    <text evidence="2">The sequence shown here is derived from an EMBL/GenBank/DDBJ whole genome shotgun (WGS) entry which is preliminary data.</text>
</comment>
<feature type="domain" description="DUF4942" evidence="1">
    <location>
        <begin position="1"/>
        <end position="99"/>
    </location>
</feature>
<accession>A0AAW6NKK6</accession>
<organism evidence="2 3">
    <name type="scientific">Enterobacter cloacae</name>
    <dbReference type="NCBI Taxonomy" id="550"/>
    <lineage>
        <taxon>Bacteria</taxon>
        <taxon>Pseudomonadati</taxon>
        <taxon>Pseudomonadota</taxon>
        <taxon>Gammaproteobacteria</taxon>
        <taxon>Enterobacterales</taxon>
        <taxon>Enterobacteriaceae</taxon>
        <taxon>Enterobacter</taxon>
        <taxon>Enterobacter cloacae complex</taxon>
    </lineage>
</organism>
<dbReference type="Proteomes" id="UP001215180">
    <property type="component" value="Unassembled WGS sequence"/>
</dbReference>
<protein>
    <submittedName>
        <fullName evidence="2">DUF4942 domain-containing protein</fullName>
    </submittedName>
</protein>
<sequence length="112" mass="12801">MALTDVLPIMSDAKRNEWDKQFTADRYIMPPQVIPDFTADAVVGTVVALLNDRNQFIKERVYDVFQSLSRSHKTNKAFGFSTRMITTGVCEPSKYPWQKLRVVFKESGISPL</sequence>
<proteinExistence type="predicted"/>
<reference evidence="2" key="1">
    <citation type="submission" date="2023-03" db="EMBL/GenBank/DDBJ databases">
        <title>A Study on Prevalence and Characterization of Enterobacter cloacae strains in China.</title>
        <authorList>
            <person name="Zheng Z."/>
        </authorList>
    </citation>
    <scope>NUCLEOTIDE SEQUENCE</scope>
    <source>
        <strain evidence="2">EC77</strain>
    </source>
</reference>
<dbReference type="EMBL" id="JARJGR010000681">
    <property type="protein sequence ID" value="MDF3636602.1"/>
    <property type="molecule type" value="Genomic_DNA"/>
</dbReference>
<dbReference type="AlphaFoldDB" id="A0AAW6NKK6"/>